<reference evidence="1 2" key="1">
    <citation type="submission" date="2014-06" db="EMBL/GenBank/DDBJ databases">
        <authorList>
            <consortium name="DOE Joint Genome Institute"/>
            <person name="Kuo A."/>
            <person name="Kohler A."/>
            <person name="Nagy L.G."/>
            <person name="Floudas D."/>
            <person name="Copeland A."/>
            <person name="Barry K.W."/>
            <person name="Cichocki N."/>
            <person name="Veneault-Fourrey C."/>
            <person name="LaButti K."/>
            <person name="Lindquist E.A."/>
            <person name="Lipzen A."/>
            <person name="Lundell T."/>
            <person name="Morin E."/>
            <person name="Murat C."/>
            <person name="Sun H."/>
            <person name="Tunlid A."/>
            <person name="Henrissat B."/>
            <person name="Grigoriev I.V."/>
            <person name="Hibbett D.S."/>
            <person name="Martin F."/>
            <person name="Nordberg H.P."/>
            <person name="Cantor M.N."/>
            <person name="Hua S.X."/>
        </authorList>
    </citation>
    <scope>NUCLEOTIDE SEQUENCE [LARGE SCALE GENOMIC DNA]</scope>
    <source>
        <strain evidence="1 2">ATCC 200175</strain>
    </source>
</reference>
<evidence type="ECO:0000313" key="1">
    <source>
        <dbReference type="EMBL" id="KIJ14447.1"/>
    </source>
</evidence>
<accession>A0A0C9U4R2</accession>
<dbReference type="HOGENOM" id="CLU_011151_1_0_1"/>
<reference evidence="2" key="2">
    <citation type="submission" date="2015-01" db="EMBL/GenBank/DDBJ databases">
        <title>Evolutionary Origins and Diversification of the Mycorrhizal Mutualists.</title>
        <authorList>
            <consortium name="DOE Joint Genome Institute"/>
            <consortium name="Mycorrhizal Genomics Consortium"/>
            <person name="Kohler A."/>
            <person name="Kuo A."/>
            <person name="Nagy L.G."/>
            <person name="Floudas D."/>
            <person name="Copeland A."/>
            <person name="Barry K.W."/>
            <person name="Cichocki N."/>
            <person name="Veneault-Fourrey C."/>
            <person name="LaButti K."/>
            <person name="Lindquist E.A."/>
            <person name="Lipzen A."/>
            <person name="Lundell T."/>
            <person name="Morin E."/>
            <person name="Murat C."/>
            <person name="Riley R."/>
            <person name="Ohm R."/>
            <person name="Sun H."/>
            <person name="Tunlid A."/>
            <person name="Henrissat B."/>
            <person name="Grigoriev I.V."/>
            <person name="Hibbett D.S."/>
            <person name="Martin F."/>
        </authorList>
    </citation>
    <scope>NUCLEOTIDE SEQUENCE [LARGE SCALE GENOMIC DNA]</scope>
    <source>
        <strain evidence="2">ATCC 200175</strain>
    </source>
</reference>
<organism evidence="1 2">
    <name type="scientific">Paxillus involutus ATCC 200175</name>
    <dbReference type="NCBI Taxonomy" id="664439"/>
    <lineage>
        <taxon>Eukaryota</taxon>
        <taxon>Fungi</taxon>
        <taxon>Dikarya</taxon>
        <taxon>Basidiomycota</taxon>
        <taxon>Agaricomycotina</taxon>
        <taxon>Agaricomycetes</taxon>
        <taxon>Agaricomycetidae</taxon>
        <taxon>Boletales</taxon>
        <taxon>Paxilineae</taxon>
        <taxon>Paxillaceae</taxon>
        <taxon>Paxillus</taxon>
    </lineage>
</organism>
<keyword evidence="2" id="KW-1185">Reference proteome</keyword>
<evidence type="ECO:0000313" key="2">
    <source>
        <dbReference type="Proteomes" id="UP000053647"/>
    </source>
</evidence>
<gene>
    <name evidence="1" type="ORF">PAXINDRAFT_79349</name>
</gene>
<dbReference type="OrthoDB" id="434783at2759"/>
<dbReference type="EMBL" id="KN819343">
    <property type="protein sequence ID" value="KIJ14447.1"/>
    <property type="molecule type" value="Genomic_DNA"/>
</dbReference>
<sequence>MRSQSSFERLANHNPVLDHIAFYLAVDPFLGPPAYLVSLLLTCRTVHNHLSIANNSRLYADIFRQKFDYAAVERRLSAKWTTASCLAQELCNRFIALKHIRNGKPSLPSDRISLWNAYLMMLENDGRNEQQLLSWANLPHWVLDAVVSRTSSSLRSPSSSPSFQFDPEGISLAVWLLWMTTSKESVGNEAATTRTALINAVLPFIVRGYQFPSVLAPDAHFYLPLCEEHEEVTDGFSGPPPLVTQISYFGHKLHIAVPPLTPAALLNFAVRREYWQDNSVLPPRISDLPATREEAIARNLPSPRLTQEDVREFYYLTRTRFFEYNHNSQGVTSERLDKEWFRLVACHTPWAVDRPLKGVVYPLGTLVGNWCGRMLIPDMNAHIAAVMNQRIPPTSVPLVQERLSCRFEEHHCLMFNEPLLAPPCPNEWGGEDVFNAWLPRDLRFTRRTDGLEIFDPSTGEDTWYETYHPDRALPYSAAACERLRMGPEPEWCSQSSTVIQEDTEDDDEYEDFVEEKSSGVQDIIITGETCEKQGEAWGYYSYIGRVRSWDGLIVLLRIPVRNVHTRLFIILSSHITDQMNQSNGRGRWIFRGYVHQRSLVGRWRDTGTGVQAVGFEGGFVFCKEDEATTTSSDA</sequence>
<protein>
    <submittedName>
        <fullName evidence="1">Uncharacterized protein</fullName>
    </submittedName>
</protein>
<proteinExistence type="predicted"/>
<dbReference type="AlphaFoldDB" id="A0A0C9U4R2"/>
<name>A0A0C9U4R2_PAXIN</name>
<dbReference type="Proteomes" id="UP000053647">
    <property type="component" value="Unassembled WGS sequence"/>
</dbReference>